<proteinExistence type="predicted"/>
<dbReference type="RefSeq" id="WP_236456103.1">
    <property type="nucleotide sequence ID" value="NZ_CBCSGE010000003.1"/>
</dbReference>
<feature type="domain" description="YdhG-like" evidence="1">
    <location>
        <begin position="16"/>
        <end position="106"/>
    </location>
</feature>
<dbReference type="Gene3D" id="3.90.1150.200">
    <property type="match status" value="1"/>
</dbReference>
<dbReference type="Proteomes" id="UP001589607">
    <property type="component" value="Unassembled WGS sequence"/>
</dbReference>
<name>A0ABV5GRP6_9FLAO</name>
<reference evidence="2 3" key="1">
    <citation type="submission" date="2024-09" db="EMBL/GenBank/DDBJ databases">
        <authorList>
            <person name="Sun Q."/>
            <person name="Mori K."/>
        </authorList>
    </citation>
    <scope>NUCLEOTIDE SEQUENCE [LARGE SCALE GENOMIC DNA]</scope>
    <source>
        <strain evidence="2 3">CECT 7955</strain>
    </source>
</reference>
<protein>
    <submittedName>
        <fullName evidence="2">DUF1801 domain-containing protein</fullName>
    </submittedName>
</protein>
<evidence type="ECO:0000313" key="2">
    <source>
        <dbReference type="EMBL" id="MFB9098047.1"/>
    </source>
</evidence>
<dbReference type="EMBL" id="JBHMEY010000067">
    <property type="protein sequence ID" value="MFB9098047.1"/>
    <property type="molecule type" value="Genomic_DNA"/>
</dbReference>
<gene>
    <name evidence="2" type="ORF">ACFFVF_16130</name>
</gene>
<dbReference type="Pfam" id="PF08818">
    <property type="entry name" value="DUF1801"/>
    <property type="match status" value="1"/>
</dbReference>
<dbReference type="InterPro" id="IPR014922">
    <property type="entry name" value="YdhG-like"/>
</dbReference>
<organism evidence="2 3">
    <name type="scientific">Flavobacterium jumunjinense</name>
    <dbReference type="NCBI Taxonomy" id="998845"/>
    <lineage>
        <taxon>Bacteria</taxon>
        <taxon>Pseudomonadati</taxon>
        <taxon>Bacteroidota</taxon>
        <taxon>Flavobacteriia</taxon>
        <taxon>Flavobacteriales</taxon>
        <taxon>Flavobacteriaceae</taxon>
        <taxon>Flavobacterium</taxon>
    </lineage>
</organism>
<dbReference type="SUPFAM" id="SSF159888">
    <property type="entry name" value="YdhG-like"/>
    <property type="match status" value="1"/>
</dbReference>
<evidence type="ECO:0000259" key="1">
    <source>
        <dbReference type="Pfam" id="PF08818"/>
    </source>
</evidence>
<sequence length="114" mass="13571">MKALEQFYLAQEEPNRSIFLALRDCILSLDAEVSEEWKYKLPFFYYKGKMFCYLWKDKKTNKPYIGIVRGEAVVHPLLIQGNRKRMKIFPVNPNEDIPVKIIKEILIQVQSIYK</sequence>
<accession>A0ABV5GRP6</accession>
<evidence type="ECO:0000313" key="3">
    <source>
        <dbReference type="Proteomes" id="UP001589607"/>
    </source>
</evidence>
<keyword evidence="3" id="KW-1185">Reference proteome</keyword>
<comment type="caution">
    <text evidence="2">The sequence shown here is derived from an EMBL/GenBank/DDBJ whole genome shotgun (WGS) entry which is preliminary data.</text>
</comment>